<dbReference type="NCBIfam" id="TIGR01994">
    <property type="entry name" value="SUF_scaf_2"/>
    <property type="match status" value="1"/>
</dbReference>
<dbReference type="Pfam" id="PF01592">
    <property type="entry name" value="NifU_N"/>
    <property type="match status" value="1"/>
</dbReference>
<dbReference type="Proteomes" id="UP001157186">
    <property type="component" value="Unassembled WGS sequence"/>
</dbReference>
<evidence type="ECO:0000313" key="2">
    <source>
        <dbReference type="EMBL" id="GLX79311.1"/>
    </source>
</evidence>
<dbReference type="SUPFAM" id="SSF82649">
    <property type="entry name" value="SufE/NifU"/>
    <property type="match status" value="1"/>
</dbReference>
<proteinExistence type="predicted"/>
<dbReference type="EMBL" id="BSST01000001">
    <property type="protein sequence ID" value="GLX79311.1"/>
    <property type="molecule type" value="Genomic_DNA"/>
</dbReference>
<comment type="caution">
    <text evidence="2">The sequence shown here is derived from an EMBL/GenBank/DDBJ whole genome shotgun (WGS) entry which is preliminary data.</text>
</comment>
<dbReference type="Gene3D" id="3.90.1010.10">
    <property type="match status" value="1"/>
</dbReference>
<accession>A0ABQ6GYM4</accession>
<protein>
    <submittedName>
        <fullName evidence="2">Iron-sulfur cluster assembly scaffold protein</fullName>
    </submittedName>
</protein>
<keyword evidence="3" id="KW-1185">Reference proteome</keyword>
<name>A0ABQ6GYM4_9GAMM</name>
<gene>
    <name evidence="2" type="ORF">tinsulaeT_26510</name>
</gene>
<dbReference type="CDD" id="cd06664">
    <property type="entry name" value="IscU_like"/>
    <property type="match status" value="1"/>
</dbReference>
<evidence type="ECO:0000259" key="1">
    <source>
        <dbReference type="Pfam" id="PF01592"/>
    </source>
</evidence>
<dbReference type="RefSeq" id="WP_284245216.1">
    <property type="nucleotide sequence ID" value="NZ_BSST01000001.1"/>
</dbReference>
<evidence type="ECO:0000313" key="3">
    <source>
        <dbReference type="Proteomes" id="UP001157186"/>
    </source>
</evidence>
<organism evidence="2 3">
    <name type="scientific">Thalassotalea insulae</name>
    <dbReference type="NCBI Taxonomy" id="2056778"/>
    <lineage>
        <taxon>Bacteria</taxon>
        <taxon>Pseudomonadati</taxon>
        <taxon>Pseudomonadota</taxon>
        <taxon>Gammaproteobacteria</taxon>
        <taxon>Alteromonadales</taxon>
        <taxon>Colwelliaceae</taxon>
        <taxon>Thalassotalea</taxon>
    </lineage>
</organism>
<feature type="domain" description="NIF system FeS cluster assembly NifU N-terminal" evidence="1">
    <location>
        <begin position="21"/>
        <end position="105"/>
    </location>
</feature>
<dbReference type="InterPro" id="IPR002871">
    <property type="entry name" value="NIF_FeS_clus_asmbl_NifU_N"/>
</dbReference>
<sequence length="160" mass="17502">MGNQVQQAYTNGHNQGQHSLYQQAMLAHHKSPVGFEQEINVSHSADGVNPACGDEIRIDAELCDDHISHLAFFGDSCAICRASASMLCQFLRNQPVAQALAISQQLQLSLDKNLAFTGQMAEHFAPLGAVAKFPVRKQCALLPWSTLDKVLKKTLNESEV</sequence>
<reference evidence="2 3" key="1">
    <citation type="submission" date="2023-03" db="EMBL/GenBank/DDBJ databases">
        <title>Draft genome sequence of Thalassotalea insulae KCTC 62186T.</title>
        <authorList>
            <person name="Sawabe T."/>
        </authorList>
    </citation>
    <scope>NUCLEOTIDE SEQUENCE [LARGE SCALE GENOMIC DNA]</scope>
    <source>
        <strain evidence="2 3">KCTC 62186</strain>
    </source>
</reference>